<evidence type="ECO:0000256" key="1">
    <source>
        <dbReference type="SAM" id="Coils"/>
    </source>
</evidence>
<keyword evidence="1" id="KW-0175">Coiled coil</keyword>
<feature type="compositionally biased region" description="Polar residues" evidence="2">
    <location>
        <begin position="405"/>
        <end position="419"/>
    </location>
</feature>
<evidence type="ECO:0000256" key="2">
    <source>
        <dbReference type="SAM" id="MobiDB-lite"/>
    </source>
</evidence>
<feature type="compositionally biased region" description="Polar residues" evidence="2">
    <location>
        <begin position="151"/>
        <end position="165"/>
    </location>
</feature>
<feature type="compositionally biased region" description="Polar residues" evidence="2">
    <location>
        <begin position="328"/>
        <end position="376"/>
    </location>
</feature>
<dbReference type="EMBL" id="CAMKVN010000541">
    <property type="protein sequence ID" value="CAI2168987.1"/>
    <property type="molecule type" value="Genomic_DNA"/>
</dbReference>
<name>A0A9W4SGV5_9GLOM</name>
<feature type="compositionally biased region" description="Polar residues" evidence="2">
    <location>
        <begin position="176"/>
        <end position="237"/>
    </location>
</feature>
<feature type="compositionally biased region" description="Polar residues" evidence="2">
    <location>
        <begin position="244"/>
        <end position="268"/>
    </location>
</feature>
<sequence>MYPMYPNNNNNNYIRDKLHKLMSTSVKIFKTNQEIKLQQDRLTQLKQQLHSHQNESDQLVQCIEVQSQQFQPIQNQILQTAPIYSFNHTDLIPVQNQYPPEFMNGPNHTLQSMPGLNQTEVMVGQSQSSLGQNQPPPSELIMNRQIQSNQPEYVNGRNQPSGQNQFPPPEVIMNRPIQSSSNSMLEQNQPEYVNGRNQSSGQNQISSPEFIMNRQSQSNQPEYVNGRNLSSGQNQISPPEFIMNRQSQSNQPEYVNGRNLSSGQNQFSPPEVIMNRPIQPSSNSMPEQNQPEYVDGRNQSPPGQNQFSPPEFIVNQQSQSSSLPSNSIPEQNKSVDGRNQSSSIPPDFNVEQNQSQRTHNQFMAEQNSNQSVSQSPDYAFDMNSGNSYPFSPSQDHLSPAVNPEVVNSGTEFYSANSQNSGGGTNDHVYKNK</sequence>
<protein>
    <submittedName>
        <fullName evidence="3">11803_t:CDS:1</fullName>
    </submittedName>
</protein>
<feature type="compositionally biased region" description="Polar residues" evidence="2">
    <location>
        <begin position="278"/>
        <end position="308"/>
    </location>
</feature>
<dbReference type="AlphaFoldDB" id="A0A9W4SGV5"/>
<evidence type="ECO:0000313" key="3">
    <source>
        <dbReference type="EMBL" id="CAI2168987.1"/>
    </source>
</evidence>
<dbReference type="Proteomes" id="UP001153678">
    <property type="component" value="Unassembled WGS sequence"/>
</dbReference>
<keyword evidence="4" id="KW-1185">Reference proteome</keyword>
<feature type="region of interest" description="Disordered" evidence="2">
    <location>
        <begin position="151"/>
        <end position="432"/>
    </location>
</feature>
<reference evidence="3" key="1">
    <citation type="submission" date="2022-08" db="EMBL/GenBank/DDBJ databases">
        <authorList>
            <person name="Kallberg Y."/>
            <person name="Tangrot J."/>
            <person name="Rosling A."/>
        </authorList>
    </citation>
    <scope>NUCLEOTIDE SEQUENCE</scope>
    <source>
        <strain evidence="3">Wild A</strain>
    </source>
</reference>
<gene>
    <name evidence="3" type="ORF">FWILDA_LOCUS3855</name>
</gene>
<comment type="caution">
    <text evidence="3">The sequence shown here is derived from an EMBL/GenBank/DDBJ whole genome shotgun (WGS) entry which is preliminary data.</text>
</comment>
<organism evidence="3 4">
    <name type="scientific">Funneliformis geosporum</name>
    <dbReference type="NCBI Taxonomy" id="1117311"/>
    <lineage>
        <taxon>Eukaryota</taxon>
        <taxon>Fungi</taxon>
        <taxon>Fungi incertae sedis</taxon>
        <taxon>Mucoromycota</taxon>
        <taxon>Glomeromycotina</taxon>
        <taxon>Glomeromycetes</taxon>
        <taxon>Glomerales</taxon>
        <taxon>Glomeraceae</taxon>
        <taxon>Funneliformis</taxon>
    </lineage>
</organism>
<proteinExistence type="predicted"/>
<feature type="compositionally biased region" description="Low complexity" evidence="2">
    <location>
        <begin position="315"/>
        <end position="327"/>
    </location>
</feature>
<feature type="coiled-coil region" evidence="1">
    <location>
        <begin position="28"/>
        <end position="55"/>
    </location>
</feature>
<dbReference type="OrthoDB" id="10558039at2759"/>
<feature type="compositionally biased region" description="Polar residues" evidence="2">
    <location>
        <begin position="383"/>
        <end position="396"/>
    </location>
</feature>
<accession>A0A9W4SGV5</accession>
<evidence type="ECO:0000313" key="4">
    <source>
        <dbReference type="Proteomes" id="UP001153678"/>
    </source>
</evidence>